<dbReference type="GO" id="GO:0004788">
    <property type="term" value="F:thiamine diphosphokinase activity"/>
    <property type="evidence" value="ECO:0007669"/>
    <property type="project" value="UniProtKB-UniRule"/>
</dbReference>
<dbReference type="Pfam" id="PF04263">
    <property type="entry name" value="TPK_catalytic"/>
    <property type="match status" value="1"/>
</dbReference>
<dbReference type="Gene3D" id="3.40.50.10240">
    <property type="entry name" value="Thiamin pyrophosphokinase, catalytic domain"/>
    <property type="match status" value="1"/>
</dbReference>
<feature type="domain" description="Thiamin pyrophosphokinase catalytic" evidence="6">
    <location>
        <begin position="23"/>
        <end position="115"/>
    </location>
</feature>
<proteinExistence type="predicted"/>
<dbReference type="InterPro" id="IPR036371">
    <property type="entry name" value="TPK_B1-bd_sf"/>
</dbReference>
<feature type="domain" description="Thiamin pyrophosphokinase thiamin-binding" evidence="7">
    <location>
        <begin position="138"/>
        <end position="179"/>
    </location>
</feature>
<dbReference type="RefSeq" id="WP_069909059.1">
    <property type="nucleotide sequence ID" value="NZ_LAJE02000123.1"/>
</dbReference>
<dbReference type="OrthoDB" id="7057856at2"/>
<dbReference type="GO" id="GO:0006772">
    <property type="term" value="P:thiamine metabolic process"/>
    <property type="evidence" value="ECO:0007669"/>
    <property type="project" value="UniProtKB-UniRule"/>
</dbReference>
<dbReference type="InterPro" id="IPR053149">
    <property type="entry name" value="TPK"/>
</dbReference>
<dbReference type="NCBIfam" id="TIGR01378">
    <property type="entry name" value="thi_PPkinase"/>
    <property type="match status" value="1"/>
</dbReference>
<dbReference type="Pfam" id="PF04265">
    <property type="entry name" value="TPK_B1_binding"/>
    <property type="match status" value="1"/>
</dbReference>
<dbReference type="EMBL" id="LAJE02000123">
    <property type="protein sequence ID" value="OEO31799.1"/>
    <property type="molecule type" value="Genomic_DNA"/>
</dbReference>
<dbReference type="CDD" id="cd07995">
    <property type="entry name" value="TPK"/>
    <property type="match status" value="1"/>
</dbReference>
<dbReference type="GO" id="GO:0009229">
    <property type="term" value="P:thiamine diphosphate biosynthetic process"/>
    <property type="evidence" value="ECO:0007669"/>
    <property type="project" value="InterPro"/>
</dbReference>
<dbReference type="EC" id="2.7.6.2" evidence="5"/>
<evidence type="ECO:0000256" key="1">
    <source>
        <dbReference type="ARBA" id="ARBA00022679"/>
    </source>
</evidence>
<evidence type="ECO:0000259" key="6">
    <source>
        <dbReference type="Pfam" id="PF04263"/>
    </source>
</evidence>
<keyword evidence="2" id="KW-0547">Nucleotide-binding</keyword>
<dbReference type="InterPro" id="IPR006282">
    <property type="entry name" value="Thi_PPkinase"/>
</dbReference>
<dbReference type="GO" id="GO:0016301">
    <property type="term" value="F:kinase activity"/>
    <property type="evidence" value="ECO:0007669"/>
    <property type="project" value="UniProtKB-KW"/>
</dbReference>
<evidence type="ECO:0000256" key="5">
    <source>
        <dbReference type="NCBIfam" id="TIGR01378"/>
    </source>
</evidence>
<dbReference type="GO" id="GO:0005524">
    <property type="term" value="F:ATP binding"/>
    <property type="evidence" value="ECO:0007669"/>
    <property type="project" value="UniProtKB-KW"/>
</dbReference>
<dbReference type="SUPFAM" id="SSF63862">
    <property type="entry name" value="Thiamin pyrophosphokinase, substrate-binding domain"/>
    <property type="match status" value="1"/>
</dbReference>
<gene>
    <name evidence="8" type="ORF">VW23_014705</name>
</gene>
<evidence type="ECO:0000256" key="2">
    <source>
        <dbReference type="ARBA" id="ARBA00022741"/>
    </source>
</evidence>
<dbReference type="InterPro" id="IPR007371">
    <property type="entry name" value="TPK_catalytic"/>
</dbReference>
<dbReference type="InterPro" id="IPR007373">
    <property type="entry name" value="Thiamin_PyroPKinase_B1-bd"/>
</dbReference>
<keyword evidence="3" id="KW-0418">Kinase</keyword>
<evidence type="ECO:0000313" key="8">
    <source>
        <dbReference type="EMBL" id="OEO31799.1"/>
    </source>
</evidence>
<dbReference type="AlphaFoldDB" id="A0A1E5XT76"/>
<dbReference type="InterPro" id="IPR036759">
    <property type="entry name" value="TPK_catalytic_sf"/>
</dbReference>
<evidence type="ECO:0000313" key="9">
    <source>
        <dbReference type="Proteomes" id="UP000095463"/>
    </source>
</evidence>
<comment type="caution">
    <text evidence="8">The sequence shown here is derived from an EMBL/GenBank/DDBJ whole genome shotgun (WGS) entry which is preliminary data.</text>
</comment>
<name>A0A1E5XT76_9HYPH</name>
<dbReference type="GO" id="GO:0030975">
    <property type="term" value="F:thiamine binding"/>
    <property type="evidence" value="ECO:0007669"/>
    <property type="project" value="InterPro"/>
</dbReference>
<evidence type="ECO:0000256" key="4">
    <source>
        <dbReference type="ARBA" id="ARBA00022840"/>
    </source>
</evidence>
<keyword evidence="1" id="KW-0808">Transferase</keyword>
<dbReference type="Proteomes" id="UP000095463">
    <property type="component" value="Unassembled WGS sequence"/>
</dbReference>
<dbReference type="PANTHER" id="PTHR41299">
    <property type="entry name" value="THIAMINE PYROPHOSPHOKINASE"/>
    <property type="match status" value="1"/>
</dbReference>
<keyword evidence="9" id="KW-1185">Reference proteome</keyword>
<dbReference type="PANTHER" id="PTHR41299:SF1">
    <property type="entry name" value="THIAMINE PYROPHOSPHOKINASE"/>
    <property type="match status" value="1"/>
</dbReference>
<evidence type="ECO:0000259" key="7">
    <source>
        <dbReference type="Pfam" id="PF04265"/>
    </source>
</evidence>
<sequence length="216" mass="23497">MVIVGGGTVDFDLLRELYASGGHLVGADGGADQIVEAGLKPELIIGDFDSLKNPHSWLGKTRLMQISEQETTDFEKSLYSTRAPVTVALGMTGRRFDHTLAALDAVTKYAAKRKIVLVDEEDVALPLTKAFSFTVDPGERVSIHPLAAITFWTSEGLKYPLDAVKLAPGVRTGTSNEALTGPFRIVPEEGVHAPYLLILPRKYLAQLIAKLLLEKR</sequence>
<accession>A0A1E5XT76</accession>
<keyword evidence="4" id="KW-0067">ATP-binding</keyword>
<dbReference type="SUPFAM" id="SSF63999">
    <property type="entry name" value="Thiamin pyrophosphokinase, catalytic domain"/>
    <property type="match status" value="1"/>
</dbReference>
<organism evidence="8 9">
    <name type="scientific">Devosia insulae DS-56</name>
    <dbReference type="NCBI Taxonomy" id="1116389"/>
    <lineage>
        <taxon>Bacteria</taxon>
        <taxon>Pseudomonadati</taxon>
        <taxon>Pseudomonadota</taxon>
        <taxon>Alphaproteobacteria</taxon>
        <taxon>Hyphomicrobiales</taxon>
        <taxon>Devosiaceae</taxon>
        <taxon>Devosia</taxon>
    </lineage>
</organism>
<evidence type="ECO:0000256" key="3">
    <source>
        <dbReference type="ARBA" id="ARBA00022777"/>
    </source>
</evidence>
<reference evidence="8 9" key="1">
    <citation type="journal article" date="2015" name="Genome Announc.">
        <title>Genome Assemblies of Three Soil-Associated Devosia species: D. insulae, D. limi, and D. soli.</title>
        <authorList>
            <person name="Hassan Y.I."/>
            <person name="Lepp D."/>
            <person name="Zhou T."/>
        </authorList>
    </citation>
    <scope>NUCLEOTIDE SEQUENCE [LARGE SCALE GENOMIC DNA]</scope>
    <source>
        <strain evidence="8 9">DS-56</strain>
    </source>
</reference>
<protein>
    <recommendedName>
        <fullName evidence="5">Thiamine diphosphokinase</fullName>
        <ecNumber evidence="5">2.7.6.2</ecNumber>
    </recommendedName>
</protein>